<dbReference type="EMBL" id="MU267598">
    <property type="protein sequence ID" value="KAH7915642.1"/>
    <property type="molecule type" value="Genomic_DNA"/>
</dbReference>
<organism evidence="1 2">
    <name type="scientific">Hygrophoropsis aurantiaca</name>
    <dbReference type="NCBI Taxonomy" id="72124"/>
    <lineage>
        <taxon>Eukaryota</taxon>
        <taxon>Fungi</taxon>
        <taxon>Dikarya</taxon>
        <taxon>Basidiomycota</taxon>
        <taxon>Agaricomycotina</taxon>
        <taxon>Agaricomycetes</taxon>
        <taxon>Agaricomycetidae</taxon>
        <taxon>Boletales</taxon>
        <taxon>Coniophorineae</taxon>
        <taxon>Hygrophoropsidaceae</taxon>
        <taxon>Hygrophoropsis</taxon>
    </lineage>
</organism>
<comment type="caution">
    <text evidence="1">The sequence shown here is derived from an EMBL/GenBank/DDBJ whole genome shotgun (WGS) entry which is preliminary data.</text>
</comment>
<evidence type="ECO:0000313" key="2">
    <source>
        <dbReference type="Proteomes" id="UP000790377"/>
    </source>
</evidence>
<dbReference type="Proteomes" id="UP000790377">
    <property type="component" value="Unassembled WGS sequence"/>
</dbReference>
<protein>
    <submittedName>
        <fullName evidence="1">Uncharacterized protein</fullName>
    </submittedName>
</protein>
<accession>A0ACB8AQU1</accession>
<name>A0ACB8AQU1_9AGAM</name>
<keyword evidence="2" id="KW-1185">Reference proteome</keyword>
<evidence type="ECO:0000313" key="1">
    <source>
        <dbReference type="EMBL" id="KAH7915642.1"/>
    </source>
</evidence>
<sequence>MARATHSRTPDTSSLGKLKAFLSSENLTSSSPQLHTANTIRSLYMSVKARGQIGQLDPAMLTFLISLFGTLSSTPLRPCVYTNSFMLHMEQSPLLRTYWPFLVTVARDKEHCGMSLSSSDQYWLMCAEIAKLRRLTQDVRSELNSQSIAQSLAHASTHYRHIRSHTADPEVHVAYLDALLSTRDPVHLEIAAHNLSRILRSHRFCHFRLLAVLWSIVLQDGHRLSRQSQLRLLDALWFRITNSREDDETTRLSALDDDRRAMPTDTEQITPVMASHLADILRDTLFTDNNTITNQTRTWARFQLRSIFTPDRPVEYRWRSLLLIALFNIPSMTSQHKPPGWQTHHPPILAEALWELIFGIATIERALKDPMLSRSQDMTFPTVISKTAQQLMQAWLNCTSTHRAPAFVMRPILITLFRVASATMDYQLFDTCNMYCSSAGLWQISEDSLSRPQIIEMASQSLITEIWLGRISDLSWIINLATGRSVVEQLPEDDASATELPATGWTTGLFFDRDISVEVSFNVAIYLARNGRIGNALSFLKDIHFPPSQVAAILRAVARSLTRHRLVHLSSEALHILTNSLHRHCQESPFPPAFRPDIQRLLLLLCQSSSARPAIRIIRTVMRNSATYFQPAFFPRCIRALLEHRHIGSAVQLLKVFDTHRGAQRRQTIQTPAQMGNSVKPTHIAYRHVGRAFRSHIGSSSFDNVYPHLSATTRSLKLASSATDVLTDPVQAKRVMRAHVQAGRFLAAKKLFEQVATLCSNSSRTSLGNSLLHGILLRPSPRNGKQLKKVNSLLMHLVRNHSFAPDRVTFNILLKAIMRWRSTFNHTRLRFLFDHIIRNGYPGGRYSAQHLPFGTETVHSGRVLGIHKLQSLISFEQHVRPLCKMFIKAFYLHGDHEAARTVLEILKTEQLLAFQQTMKRSQAQRAGRLKAEARGTI</sequence>
<gene>
    <name evidence="1" type="ORF">BJ138DRAFT_997487</name>
</gene>
<reference evidence="1" key="1">
    <citation type="journal article" date="2021" name="New Phytol.">
        <title>Evolutionary innovations through gain and loss of genes in the ectomycorrhizal Boletales.</title>
        <authorList>
            <person name="Wu G."/>
            <person name="Miyauchi S."/>
            <person name="Morin E."/>
            <person name="Kuo A."/>
            <person name="Drula E."/>
            <person name="Varga T."/>
            <person name="Kohler A."/>
            <person name="Feng B."/>
            <person name="Cao Y."/>
            <person name="Lipzen A."/>
            <person name="Daum C."/>
            <person name="Hundley H."/>
            <person name="Pangilinan J."/>
            <person name="Johnson J."/>
            <person name="Barry K."/>
            <person name="LaButti K."/>
            <person name="Ng V."/>
            <person name="Ahrendt S."/>
            <person name="Min B."/>
            <person name="Choi I.G."/>
            <person name="Park H."/>
            <person name="Plett J.M."/>
            <person name="Magnuson J."/>
            <person name="Spatafora J.W."/>
            <person name="Nagy L.G."/>
            <person name="Henrissat B."/>
            <person name="Grigoriev I.V."/>
            <person name="Yang Z.L."/>
            <person name="Xu J."/>
            <person name="Martin F.M."/>
        </authorList>
    </citation>
    <scope>NUCLEOTIDE SEQUENCE</scope>
    <source>
        <strain evidence="1">ATCC 28755</strain>
    </source>
</reference>
<proteinExistence type="predicted"/>